<protein>
    <recommendedName>
        <fullName evidence="3 10">Gluconokinase</fullName>
        <ecNumber evidence="3 10">2.7.1.12</ecNumber>
    </recommendedName>
</protein>
<organism evidence="11 12">
    <name type="scientific">Flagellimonas marinaquae</name>
    <dbReference type="NCBI Taxonomy" id="254955"/>
    <lineage>
        <taxon>Bacteria</taxon>
        <taxon>Pseudomonadati</taxon>
        <taxon>Bacteroidota</taxon>
        <taxon>Flavobacteriia</taxon>
        <taxon>Flavobacteriales</taxon>
        <taxon>Flavobacteriaceae</taxon>
        <taxon>Flagellimonas</taxon>
    </lineage>
</organism>
<dbReference type="CDD" id="cd02021">
    <property type="entry name" value="GntK"/>
    <property type="match status" value="1"/>
</dbReference>
<sequence>MPHNKTVLVVMGVSGSGKSKIGKLLSKKLNLPFYDGDDFHPEANIEKMSSGTPLNDNDRKEWLIELNKLALKNKKVGAIIACSALKKNYRSILRAGMGNCMAFVYLNGTFELIRSRLETRKDHFMPMDLLKSQFDTLEPPSNEISVSIDKSPDSIVKDILKQLN</sequence>
<dbReference type="Proteomes" id="UP001330184">
    <property type="component" value="Chromosome"/>
</dbReference>
<evidence type="ECO:0000256" key="1">
    <source>
        <dbReference type="ARBA" id="ARBA00004761"/>
    </source>
</evidence>
<dbReference type="GO" id="GO:0005737">
    <property type="term" value="C:cytoplasm"/>
    <property type="evidence" value="ECO:0007669"/>
    <property type="project" value="TreeGrafter"/>
</dbReference>
<keyword evidence="5 10" id="KW-0547">Nucleotide-binding</keyword>
<evidence type="ECO:0000256" key="7">
    <source>
        <dbReference type="ARBA" id="ARBA00022840"/>
    </source>
</evidence>
<comment type="similarity">
    <text evidence="2 10">Belongs to the gluconokinase GntK/GntV family.</text>
</comment>
<dbReference type="PANTHER" id="PTHR43442">
    <property type="entry name" value="GLUCONOKINASE-RELATED"/>
    <property type="match status" value="1"/>
</dbReference>
<keyword evidence="4 10" id="KW-0808">Transferase</keyword>
<gene>
    <name evidence="11" type="ORF">MACH07_31220</name>
</gene>
<dbReference type="NCBIfam" id="TIGR01313">
    <property type="entry name" value="therm_gnt_kin"/>
    <property type="match status" value="1"/>
</dbReference>
<evidence type="ECO:0000256" key="8">
    <source>
        <dbReference type="ARBA" id="ARBA00023064"/>
    </source>
</evidence>
<dbReference type="GO" id="GO:0005524">
    <property type="term" value="F:ATP binding"/>
    <property type="evidence" value="ECO:0007669"/>
    <property type="project" value="UniProtKB-KW"/>
</dbReference>
<comment type="pathway">
    <text evidence="1">Carbohydrate acid metabolism.</text>
</comment>
<keyword evidence="8" id="KW-0311">Gluconate utilization</keyword>
<dbReference type="EC" id="2.7.1.12" evidence="3 10"/>
<evidence type="ECO:0000256" key="5">
    <source>
        <dbReference type="ARBA" id="ARBA00022741"/>
    </source>
</evidence>
<dbReference type="InterPro" id="IPR031322">
    <property type="entry name" value="Shikimate/glucono_kinase"/>
</dbReference>
<dbReference type="Pfam" id="PF01202">
    <property type="entry name" value="SKI"/>
    <property type="match status" value="1"/>
</dbReference>
<keyword evidence="7 10" id="KW-0067">ATP-binding</keyword>
<reference evidence="11 12" key="1">
    <citation type="submission" date="2023-01" db="EMBL/GenBank/DDBJ databases">
        <title>Complete genome sequence of Muricauda aquimarina strain IFOP_LL357.</title>
        <authorList>
            <person name="Gajardo G."/>
            <person name="Ueki S."/>
            <person name="Maruyama F."/>
        </authorList>
    </citation>
    <scope>NUCLEOTIDE SEQUENCE [LARGE SCALE GENOMIC DNA]</scope>
    <source>
        <strain evidence="11 12">IFOP_LL357</strain>
    </source>
</reference>
<dbReference type="SUPFAM" id="SSF52540">
    <property type="entry name" value="P-loop containing nucleoside triphosphate hydrolases"/>
    <property type="match status" value="1"/>
</dbReference>
<keyword evidence="6 10" id="KW-0418">Kinase</keyword>
<evidence type="ECO:0000256" key="4">
    <source>
        <dbReference type="ARBA" id="ARBA00022679"/>
    </source>
</evidence>
<evidence type="ECO:0000256" key="6">
    <source>
        <dbReference type="ARBA" id="ARBA00022777"/>
    </source>
</evidence>
<keyword evidence="12" id="KW-1185">Reference proteome</keyword>
<dbReference type="EMBL" id="AP027268">
    <property type="protein sequence ID" value="BDW94290.1"/>
    <property type="molecule type" value="Genomic_DNA"/>
</dbReference>
<evidence type="ECO:0000256" key="3">
    <source>
        <dbReference type="ARBA" id="ARBA00012054"/>
    </source>
</evidence>
<dbReference type="InterPro" id="IPR006001">
    <property type="entry name" value="Therm_gnt_kin"/>
</dbReference>
<dbReference type="InterPro" id="IPR027417">
    <property type="entry name" value="P-loop_NTPase"/>
</dbReference>
<name>A0AA48HM97_9FLAO</name>
<accession>A0AA48HM97</accession>
<dbReference type="RefSeq" id="WP_293295058.1">
    <property type="nucleotide sequence ID" value="NZ_AP027268.1"/>
</dbReference>
<evidence type="ECO:0000256" key="10">
    <source>
        <dbReference type="RuleBase" id="RU363066"/>
    </source>
</evidence>
<dbReference type="AlphaFoldDB" id="A0AA48HM97"/>
<dbReference type="FunFam" id="3.40.50.300:FF:000522">
    <property type="entry name" value="Gluconokinase"/>
    <property type="match status" value="1"/>
</dbReference>
<dbReference type="PANTHER" id="PTHR43442:SF3">
    <property type="entry name" value="GLUCONOKINASE-RELATED"/>
    <property type="match status" value="1"/>
</dbReference>
<evidence type="ECO:0000256" key="2">
    <source>
        <dbReference type="ARBA" id="ARBA00008420"/>
    </source>
</evidence>
<evidence type="ECO:0000313" key="11">
    <source>
        <dbReference type="EMBL" id="BDW94290.1"/>
    </source>
</evidence>
<proteinExistence type="inferred from homology"/>
<dbReference type="Gene3D" id="3.40.50.300">
    <property type="entry name" value="P-loop containing nucleotide triphosphate hydrolases"/>
    <property type="match status" value="1"/>
</dbReference>
<evidence type="ECO:0000313" key="12">
    <source>
        <dbReference type="Proteomes" id="UP001330184"/>
    </source>
</evidence>
<dbReference type="GO" id="GO:0046316">
    <property type="term" value="F:gluconokinase activity"/>
    <property type="evidence" value="ECO:0007669"/>
    <property type="project" value="UniProtKB-EC"/>
</dbReference>
<comment type="catalytic activity">
    <reaction evidence="9 10">
        <text>D-gluconate + ATP = 6-phospho-D-gluconate + ADP + H(+)</text>
        <dbReference type="Rhea" id="RHEA:19433"/>
        <dbReference type="ChEBI" id="CHEBI:15378"/>
        <dbReference type="ChEBI" id="CHEBI:18391"/>
        <dbReference type="ChEBI" id="CHEBI:30616"/>
        <dbReference type="ChEBI" id="CHEBI:58759"/>
        <dbReference type="ChEBI" id="CHEBI:456216"/>
        <dbReference type="EC" id="2.7.1.12"/>
    </reaction>
</comment>
<evidence type="ECO:0000256" key="9">
    <source>
        <dbReference type="ARBA" id="ARBA00048090"/>
    </source>
</evidence>
<dbReference type="GO" id="GO:0019521">
    <property type="term" value="P:D-gluconate metabolic process"/>
    <property type="evidence" value="ECO:0007669"/>
    <property type="project" value="UniProtKB-KW"/>
</dbReference>